<evidence type="ECO:0000313" key="3">
    <source>
        <dbReference type="Proteomes" id="UP000005237"/>
    </source>
</evidence>
<dbReference type="EnsemblMetazoa" id="CJA27082.1">
    <property type="protein sequence ID" value="CJA27082.1"/>
    <property type="gene ID" value="WBGene00182654"/>
</dbReference>
<accession>A0A8R1E7F2</accession>
<reference evidence="2" key="2">
    <citation type="submission" date="2022-06" db="UniProtKB">
        <authorList>
            <consortium name="EnsemblMetazoa"/>
        </authorList>
    </citation>
    <scope>IDENTIFICATION</scope>
    <source>
        <strain evidence="2">DF5081</strain>
    </source>
</reference>
<proteinExistence type="predicted"/>
<dbReference type="AlphaFoldDB" id="A0A8R1E7F2"/>
<protein>
    <submittedName>
        <fullName evidence="2">Uncharacterized protein</fullName>
    </submittedName>
</protein>
<feature type="region of interest" description="Disordered" evidence="1">
    <location>
        <begin position="126"/>
        <end position="145"/>
    </location>
</feature>
<reference evidence="3" key="1">
    <citation type="submission" date="2010-08" db="EMBL/GenBank/DDBJ databases">
        <authorList>
            <consortium name="Caenorhabditis japonica Sequencing Consortium"/>
            <person name="Wilson R.K."/>
        </authorList>
    </citation>
    <scope>NUCLEOTIDE SEQUENCE [LARGE SCALE GENOMIC DNA]</scope>
    <source>
        <strain evidence="3">DF5081</strain>
    </source>
</reference>
<evidence type="ECO:0000313" key="2">
    <source>
        <dbReference type="EnsemblMetazoa" id="CJA27082.1"/>
    </source>
</evidence>
<evidence type="ECO:0000256" key="1">
    <source>
        <dbReference type="SAM" id="MobiDB-lite"/>
    </source>
</evidence>
<feature type="region of interest" description="Disordered" evidence="1">
    <location>
        <begin position="165"/>
        <end position="190"/>
    </location>
</feature>
<keyword evidence="3" id="KW-1185">Reference proteome</keyword>
<dbReference type="Proteomes" id="UP000005237">
    <property type="component" value="Unassembled WGS sequence"/>
</dbReference>
<sequence>MALSCFIVTKGKSLDFYYYRKTPIACNALAYRKNGIIEVKRGHHGHERQDALANAKLVRYSIRQSAVNSDASTSDIIRNAHDAFGDSISMTCTQQSLARMINRARQPAPERKLDWGGNDEHAIFDETAVKNEPQSPGPEMGGQYRRHDWRCSESRLHSSVVFRSNHDYSDGKLSGSCSTDDIRSSQTVAQ</sequence>
<name>A0A8R1E7F2_CAEJA</name>
<feature type="compositionally biased region" description="Polar residues" evidence="1">
    <location>
        <begin position="175"/>
        <end position="190"/>
    </location>
</feature>
<organism evidence="2 3">
    <name type="scientific">Caenorhabditis japonica</name>
    <dbReference type="NCBI Taxonomy" id="281687"/>
    <lineage>
        <taxon>Eukaryota</taxon>
        <taxon>Metazoa</taxon>
        <taxon>Ecdysozoa</taxon>
        <taxon>Nematoda</taxon>
        <taxon>Chromadorea</taxon>
        <taxon>Rhabditida</taxon>
        <taxon>Rhabditina</taxon>
        <taxon>Rhabditomorpha</taxon>
        <taxon>Rhabditoidea</taxon>
        <taxon>Rhabditidae</taxon>
        <taxon>Peloderinae</taxon>
        <taxon>Caenorhabditis</taxon>
    </lineage>
</organism>